<dbReference type="InterPro" id="IPR000182">
    <property type="entry name" value="GNAT_dom"/>
</dbReference>
<dbReference type="Gene3D" id="3.40.630.30">
    <property type="match status" value="1"/>
</dbReference>
<evidence type="ECO:0000313" key="3">
    <source>
        <dbReference type="Proteomes" id="UP000245488"/>
    </source>
</evidence>
<gene>
    <name evidence="2" type="ORF">CPT75_13985</name>
</gene>
<dbReference type="SUPFAM" id="SSF55729">
    <property type="entry name" value="Acyl-CoA N-acyltransferases (Nat)"/>
    <property type="match status" value="1"/>
</dbReference>
<feature type="domain" description="N-acetyltransferase" evidence="1">
    <location>
        <begin position="4"/>
        <end position="150"/>
    </location>
</feature>
<organism evidence="2 3">
    <name type="scientific">Butyrivibrio fibrisolvens</name>
    <dbReference type="NCBI Taxonomy" id="831"/>
    <lineage>
        <taxon>Bacteria</taxon>
        <taxon>Bacillati</taxon>
        <taxon>Bacillota</taxon>
        <taxon>Clostridia</taxon>
        <taxon>Lachnospirales</taxon>
        <taxon>Lachnospiraceae</taxon>
        <taxon>Butyrivibrio</taxon>
    </lineage>
</organism>
<dbReference type="EMBL" id="NXNG01000001">
    <property type="protein sequence ID" value="PWT28141.1"/>
    <property type="molecule type" value="Genomic_DNA"/>
</dbReference>
<dbReference type="AlphaFoldDB" id="A0A317G4T4"/>
<dbReference type="Proteomes" id="UP000245488">
    <property type="component" value="Chromosome"/>
</dbReference>
<dbReference type="Pfam" id="PF00583">
    <property type="entry name" value="Acetyltransf_1"/>
    <property type="match status" value="1"/>
</dbReference>
<dbReference type="CDD" id="cd04301">
    <property type="entry name" value="NAT_SF"/>
    <property type="match status" value="1"/>
</dbReference>
<comment type="caution">
    <text evidence="2">The sequence shown here is derived from an EMBL/GenBank/DDBJ whole genome shotgun (WGS) entry which is preliminary data.</text>
</comment>
<keyword evidence="3" id="KW-1185">Reference proteome</keyword>
<dbReference type="InterPro" id="IPR016181">
    <property type="entry name" value="Acyl_CoA_acyltransferase"/>
</dbReference>
<sequence>MMLIHEVDLNETVLAKLISFSEDWAAENSCYGYRPNDKSDIEGNRIFLAEDDGTIIGYLFGKVCGSKQMKSIMPEGTPFFEVEELYVTSKKRSQGVGEKLFRFAENAVKTEAEYMVLSTATKNWKAIFHFYIDELNMNFWSARLFKKIER</sequence>
<proteinExistence type="predicted"/>
<name>A0A317G4T4_BUTFI</name>
<dbReference type="PROSITE" id="PS51186">
    <property type="entry name" value="GNAT"/>
    <property type="match status" value="1"/>
</dbReference>
<reference evidence="2 3" key="1">
    <citation type="submission" date="2017-09" db="EMBL/GenBank/DDBJ databases">
        <title>High-quality draft genome sequence of Butyrivibrio fibrisolvens INBov1, isolated from cow rumen.</title>
        <authorList>
            <person name="Rodriguez Hernaez J."/>
            <person name="Rivarola M."/>
            <person name="Paniego N."/>
            <person name="Cravero S."/>
            <person name="Ceron Cucchi M."/>
            <person name="Martinez M.C."/>
        </authorList>
    </citation>
    <scope>NUCLEOTIDE SEQUENCE [LARGE SCALE GENOMIC DNA]</scope>
    <source>
        <strain evidence="2 3">INBov1</strain>
    </source>
</reference>
<protein>
    <recommendedName>
        <fullName evidence="1">N-acetyltransferase domain-containing protein</fullName>
    </recommendedName>
</protein>
<accession>A0A317G4T4</accession>
<evidence type="ECO:0000313" key="2">
    <source>
        <dbReference type="EMBL" id="PWT28141.1"/>
    </source>
</evidence>
<dbReference type="GO" id="GO:0016747">
    <property type="term" value="F:acyltransferase activity, transferring groups other than amino-acyl groups"/>
    <property type="evidence" value="ECO:0007669"/>
    <property type="project" value="InterPro"/>
</dbReference>
<evidence type="ECO:0000259" key="1">
    <source>
        <dbReference type="PROSITE" id="PS51186"/>
    </source>
</evidence>